<name>A0A1H7XHB2_OLID1</name>
<dbReference type="STRING" id="407022.SAMN05661044_04897"/>
<proteinExistence type="predicted"/>
<dbReference type="InterPro" id="IPR008969">
    <property type="entry name" value="CarboxyPept-like_regulatory"/>
</dbReference>
<keyword evidence="3" id="KW-1185">Reference proteome</keyword>
<dbReference type="OrthoDB" id="1118857at2"/>
<feature type="signal peptide" evidence="1">
    <location>
        <begin position="1"/>
        <end position="23"/>
    </location>
</feature>
<reference evidence="3" key="1">
    <citation type="submission" date="2016-10" db="EMBL/GenBank/DDBJ databases">
        <authorList>
            <person name="Varghese N."/>
            <person name="Submissions S."/>
        </authorList>
    </citation>
    <scope>NUCLEOTIDE SEQUENCE [LARGE SCALE GENOMIC DNA]</scope>
    <source>
        <strain evidence="3">DSM 18733</strain>
    </source>
</reference>
<dbReference type="SUPFAM" id="SSF49464">
    <property type="entry name" value="Carboxypeptidase regulatory domain-like"/>
    <property type="match status" value="1"/>
</dbReference>
<evidence type="ECO:0000313" key="3">
    <source>
        <dbReference type="Proteomes" id="UP000199421"/>
    </source>
</evidence>
<protein>
    <recommendedName>
        <fullName evidence="4">CarboxypepD_reg-like domain-containing protein</fullName>
    </recommendedName>
</protein>
<organism evidence="2 3">
    <name type="scientific">Olivibacter domesticus</name>
    <name type="common">Pseudosphingobacterium domesticum</name>
    <dbReference type="NCBI Taxonomy" id="407022"/>
    <lineage>
        <taxon>Bacteria</taxon>
        <taxon>Pseudomonadati</taxon>
        <taxon>Bacteroidota</taxon>
        <taxon>Sphingobacteriia</taxon>
        <taxon>Sphingobacteriales</taxon>
        <taxon>Sphingobacteriaceae</taxon>
        <taxon>Olivibacter</taxon>
    </lineage>
</organism>
<accession>A0A1H7XHB2</accession>
<gene>
    <name evidence="2" type="ORF">SAMN05661044_04897</name>
</gene>
<dbReference type="EMBL" id="FOAF01000010">
    <property type="protein sequence ID" value="SEM33131.1"/>
    <property type="molecule type" value="Genomic_DNA"/>
</dbReference>
<dbReference type="AlphaFoldDB" id="A0A1H7XHB2"/>
<feature type="chain" id="PRO_5011777548" description="CarboxypepD_reg-like domain-containing protein" evidence="1">
    <location>
        <begin position="24"/>
        <end position="239"/>
    </location>
</feature>
<sequence length="239" mass="26938">MKGFICFFLVILAFASHPIAANAQDRLKGLVLEYKSNEALQQVLVKNLTKGDSVISNNNGAFDISANKDDVLSFSYPGYRTDSLVVTDFAVKRVYLTSINDPRILKEVNITALTNSKLAEEKERMRKQAQFANTVSGGGIGLSPSKIFGREAREARRQYRMLDEESNNRIIDAKFTEVLVTSLTPLQGQDLSLFMAKYRPKVAFVKEADDERMRLYIMDSYNAFKKLSQSAKEKIKISK</sequence>
<evidence type="ECO:0000256" key="1">
    <source>
        <dbReference type="SAM" id="SignalP"/>
    </source>
</evidence>
<dbReference type="RefSeq" id="WP_093330504.1">
    <property type="nucleotide sequence ID" value="NZ_FOAF01000010.1"/>
</dbReference>
<evidence type="ECO:0000313" key="2">
    <source>
        <dbReference type="EMBL" id="SEM33131.1"/>
    </source>
</evidence>
<keyword evidence="1" id="KW-0732">Signal</keyword>
<evidence type="ECO:0008006" key="4">
    <source>
        <dbReference type="Google" id="ProtNLM"/>
    </source>
</evidence>
<dbReference type="Proteomes" id="UP000199421">
    <property type="component" value="Unassembled WGS sequence"/>
</dbReference>